<evidence type="ECO:0000313" key="3">
    <source>
        <dbReference type="EMBL" id="KAF8884735.1"/>
    </source>
</evidence>
<organism evidence="3 4">
    <name type="scientific">Gymnopilus junonius</name>
    <name type="common">Spectacular rustgill mushroom</name>
    <name type="synonym">Gymnopilus spectabilis subsp. junonius</name>
    <dbReference type="NCBI Taxonomy" id="109634"/>
    <lineage>
        <taxon>Eukaryota</taxon>
        <taxon>Fungi</taxon>
        <taxon>Dikarya</taxon>
        <taxon>Basidiomycota</taxon>
        <taxon>Agaricomycotina</taxon>
        <taxon>Agaricomycetes</taxon>
        <taxon>Agaricomycetidae</taxon>
        <taxon>Agaricales</taxon>
        <taxon>Agaricineae</taxon>
        <taxon>Hymenogastraceae</taxon>
        <taxon>Gymnopilus</taxon>
    </lineage>
</organism>
<dbReference type="OrthoDB" id="1001765at2759"/>
<keyword evidence="2" id="KW-0732">Signal</keyword>
<name>A0A9P5TIF5_GYMJU</name>
<dbReference type="Pfam" id="PF13668">
    <property type="entry name" value="Ferritin_2"/>
    <property type="match status" value="1"/>
</dbReference>
<evidence type="ECO:0000256" key="1">
    <source>
        <dbReference type="SAM" id="MobiDB-lite"/>
    </source>
</evidence>
<evidence type="ECO:0000256" key="2">
    <source>
        <dbReference type="SAM" id="SignalP"/>
    </source>
</evidence>
<feature type="signal peptide" evidence="2">
    <location>
        <begin position="1"/>
        <end position="20"/>
    </location>
</feature>
<sequence length="472" mass="50804">MKAALLTSFVAIAMASTASASVIPSSTAHHRDMTMPHRRATISSLEGKVNSAVAPVPADAILAPLPVARAESEGEPHSHGMGYPPPVSCVLEGKGVVCSKPKQEGPTTESKALRSVYHFGGLTHHHNSVFSRDGEIDPVKLAELINSGTLHSREDVDLAASESKSNEDESDDSPADIQNLNLALLIQDVSHAFFAQGLSRFQQEDFSLAGYPDWVRGRYLQIRDQKKVHLDFLKSAITTSGGEGVKEGEYQFHVNDIHSFVDLSEAITTIGTSSYIGAIHNFNNKEYVTVGAALLALEARQTGWINSAIRQQNPWNTAFETPLTSSQVITLLSSLSNLNFNSIASANPSLLPSSVTPSPALTLSSQLIPGNEAELVFPLPSPPLSRDERLYATFLFGFETIFAPISERFSDPDHGTAVEQQRRFYVQIPRDLDGKGTVFVSVLRGRGGMDAADGENVVAGPAIAVFPFGAEK</sequence>
<feature type="region of interest" description="Disordered" evidence="1">
    <location>
        <begin position="155"/>
        <end position="174"/>
    </location>
</feature>
<protein>
    <submittedName>
        <fullName evidence="3">Ferritin-like domain-containing protein</fullName>
    </submittedName>
</protein>
<dbReference type="EMBL" id="JADNYJ010000106">
    <property type="protein sequence ID" value="KAF8884735.1"/>
    <property type="molecule type" value="Genomic_DNA"/>
</dbReference>
<gene>
    <name evidence="3" type="ORF">CPB84DRAFT_1788919</name>
</gene>
<dbReference type="AlphaFoldDB" id="A0A9P5TIF5"/>
<reference evidence="3" key="1">
    <citation type="submission" date="2020-11" db="EMBL/GenBank/DDBJ databases">
        <authorList>
            <consortium name="DOE Joint Genome Institute"/>
            <person name="Ahrendt S."/>
            <person name="Riley R."/>
            <person name="Andreopoulos W."/>
            <person name="LaButti K."/>
            <person name="Pangilinan J."/>
            <person name="Ruiz-duenas F.J."/>
            <person name="Barrasa J.M."/>
            <person name="Sanchez-Garcia M."/>
            <person name="Camarero S."/>
            <person name="Miyauchi S."/>
            <person name="Serrano A."/>
            <person name="Linde D."/>
            <person name="Babiker R."/>
            <person name="Drula E."/>
            <person name="Ayuso-Fernandez I."/>
            <person name="Pacheco R."/>
            <person name="Padilla G."/>
            <person name="Ferreira P."/>
            <person name="Barriuso J."/>
            <person name="Kellner H."/>
            <person name="Castanera R."/>
            <person name="Alfaro M."/>
            <person name="Ramirez L."/>
            <person name="Pisabarro A.G."/>
            <person name="Kuo A."/>
            <person name="Tritt A."/>
            <person name="Lipzen A."/>
            <person name="He G."/>
            <person name="Yan M."/>
            <person name="Ng V."/>
            <person name="Cullen D."/>
            <person name="Martin F."/>
            <person name="Rosso M.-N."/>
            <person name="Henrissat B."/>
            <person name="Hibbett D."/>
            <person name="Martinez A.T."/>
            <person name="Grigoriev I.V."/>
        </authorList>
    </citation>
    <scope>NUCLEOTIDE SEQUENCE</scope>
    <source>
        <strain evidence="3">AH 44721</strain>
    </source>
</reference>
<accession>A0A9P5TIF5</accession>
<evidence type="ECO:0000313" key="4">
    <source>
        <dbReference type="Proteomes" id="UP000724874"/>
    </source>
</evidence>
<proteinExistence type="predicted"/>
<keyword evidence="4" id="KW-1185">Reference proteome</keyword>
<feature type="chain" id="PRO_5040114672" evidence="2">
    <location>
        <begin position="21"/>
        <end position="472"/>
    </location>
</feature>
<dbReference type="Proteomes" id="UP000724874">
    <property type="component" value="Unassembled WGS sequence"/>
</dbReference>
<comment type="caution">
    <text evidence="3">The sequence shown here is derived from an EMBL/GenBank/DDBJ whole genome shotgun (WGS) entry which is preliminary data.</text>
</comment>